<evidence type="ECO:0000256" key="10">
    <source>
        <dbReference type="ARBA" id="ARBA00023136"/>
    </source>
</evidence>
<dbReference type="PaxDb" id="8022-A0A060WJ61"/>
<evidence type="ECO:0000256" key="2">
    <source>
        <dbReference type="ARBA" id="ARBA00007885"/>
    </source>
</evidence>
<keyword evidence="4 14" id="KW-0812">Transmembrane</keyword>
<dbReference type="FunFam" id="2.60.40.10:FF:000287">
    <property type="entry name" value="Prolactin receptor"/>
    <property type="match status" value="1"/>
</dbReference>
<evidence type="ECO:0000313" key="16">
    <source>
        <dbReference type="EMBL" id="CDQ64600.1"/>
    </source>
</evidence>
<feature type="domain" description="Fibronectin type-III" evidence="15">
    <location>
        <begin position="198"/>
        <end position="299"/>
    </location>
</feature>
<dbReference type="InterPro" id="IPR013783">
    <property type="entry name" value="Ig-like_fold"/>
</dbReference>
<dbReference type="GO" id="GO:0009897">
    <property type="term" value="C:external side of plasma membrane"/>
    <property type="evidence" value="ECO:0007669"/>
    <property type="project" value="TreeGrafter"/>
</dbReference>
<evidence type="ECO:0000256" key="3">
    <source>
        <dbReference type="ARBA" id="ARBA00019818"/>
    </source>
</evidence>
<evidence type="ECO:0000256" key="7">
    <source>
        <dbReference type="ARBA" id="ARBA00022737"/>
    </source>
</evidence>
<dbReference type="CDD" id="cd00063">
    <property type="entry name" value="FN3"/>
    <property type="match status" value="2"/>
</dbReference>
<keyword evidence="11" id="KW-1015">Disulfide bond</keyword>
<proteinExistence type="inferred from homology"/>
<dbReference type="InterPro" id="IPR015152">
    <property type="entry name" value="Growth/epo_recpt_lig-bind"/>
</dbReference>
<dbReference type="PROSITE" id="PS50853">
    <property type="entry name" value="FN3"/>
    <property type="match status" value="2"/>
</dbReference>
<dbReference type="AlphaFoldDB" id="A0A060WJ61"/>
<evidence type="ECO:0000256" key="12">
    <source>
        <dbReference type="ARBA" id="ARBA00023170"/>
    </source>
</evidence>
<keyword evidence="8" id="KW-0862">Zinc</keyword>
<evidence type="ECO:0000259" key="15">
    <source>
        <dbReference type="PROSITE" id="PS50853"/>
    </source>
</evidence>
<dbReference type="SMART" id="SM00060">
    <property type="entry name" value="FN3"/>
    <property type="match status" value="2"/>
</dbReference>
<keyword evidence="12" id="KW-0675">Receptor</keyword>
<evidence type="ECO:0000256" key="5">
    <source>
        <dbReference type="ARBA" id="ARBA00022723"/>
    </source>
</evidence>
<evidence type="ECO:0000256" key="13">
    <source>
        <dbReference type="ARBA" id="ARBA00023180"/>
    </source>
</evidence>
<accession>A0A060WJ61</accession>
<dbReference type="InterPro" id="IPR036116">
    <property type="entry name" value="FN3_sf"/>
</dbReference>
<dbReference type="GO" id="GO:0046872">
    <property type="term" value="F:metal ion binding"/>
    <property type="evidence" value="ECO:0007669"/>
    <property type="project" value="UniProtKB-KW"/>
</dbReference>
<dbReference type="GO" id="GO:0004896">
    <property type="term" value="F:cytokine receptor activity"/>
    <property type="evidence" value="ECO:0007669"/>
    <property type="project" value="TreeGrafter"/>
</dbReference>
<comment type="similarity">
    <text evidence="2">Belongs to the type I cytokine receptor family. Type 1 subfamily.</text>
</comment>
<dbReference type="EMBL" id="FR904477">
    <property type="protein sequence ID" value="CDQ64600.1"/>
    <property type="molecule type" value="Genomic_DNA"/>
</dbReference>
<dbReference type="Pfam" id="PF09067">
    <property type="entry name" value="EpoR_lig-bind"/>
    <property type="match status" value="1"/>
</dbReference>
<sequence length="628" mass="70697">MSSKMQGRREEARSAEASTIVGNKIRCDICSDKKNSCNSRTHLLCQHFNHESRGFVLYLGPTITACEVRGKMWGEVGGALVLLLLSEVLDCIGISPPGKPVLINCRSPEKETFTCRWDPGFDGGLPTTHHLYYQKEDSYGMYECPDYQAAGSNSCFFNKSHTSIWVNYNITVVAINSLGSTVSDPLEVDVMYIVQPNAPENVTVSVVETEESPHLLVKWEPPHEADTRSGWITLTYQLRVKRQNKKESEWEEYASGKQTQLIIYSLHPGEVYMVQLRCKLDHSLWSEWSTTTHTEVPDYFLKERSIWIVVTVFSAFIILLVTFTLAMKRKYVKHCLLPPVPGPKISGLDTQLLKSGRSEDILSSLINQGFPPTIATKDQQVDYLLVFDSEQVTPDLQNGQTRTNNSIDHGCYDHSLLMEANNKEVKVGGRETVEQGYSEGLESTFRKTKGLSTDVTSHPYPQKKPFNNVTETPKQATVSSKYRSLSHHKDLWDSLARHLDYRETVVKSQSNCDDKHNLSSQNIVTPSKDIGYVEVHRWTKSIGLKVLVPKMDKRQDYSKVSVVENDNVVLLKRETVPLNCTSCKVGGNQSEKCLQQKPCKPNMTVPAKEGVHIGSNGYVEPVTMSHTL</sequence>
<dbReference type="Gene3D" id="2.60.40.10">
    <property type="entry name" value="Immunoglobulins"/>
    <property type="match status" value="2"/>
</dbReference>
<evidence type="ECO:0000313" key="17">
    <source>
        <dbReference type="Proteomes" id="UP000193380"/>
    </source>
</evidence>
<feature type="transmembrane region" description="Helical" evidence="14">
    <location>
        <begin position="306"/>
        <end position="327"/>
    </location>
</feature>
<evidence type="ECO:0000256" key="9">
    <source>
        <dbReference type="ARBA" id="ARBA00022989"/>
    </source>
</evidence>
<dbReference type="Proteomes" id="UP000193380">
    <property type="component" value="Unassembled WGS sequence"/>
</dbReference>
<feature type="domain" description="Fibronectin type-III" evidence="15">
    <location>
        <begin position="96"/>
        <end position="197"/>
    </location>
</feature>
<keyword evidence="13" id="KW-0325">Glycoprotein</keyword>
<evidence type="ECO:0000256" key="11">
    <source>
        <dbReference type="ARBA" id="ARBA00023157"/>
    </source>
</evidence>
<dbReference type="SUPFAM" id="SSF49265">
    <property type="entry name" value="Fibronectin type III"/>
    <property type="match status" value="2"/>
</dbReference>
<evidence type="ECO:0000256" key="4">
    <source>
        <dbReference type="ARBA" id="ARBA00022692"/>
    </source>
</evidence>
<evidence type="ECO:0000256" key="1">
    <source>
        <dbReference type="ARBA" id="ARBA00004479"/>
    </source>
</evidence>
<gene>
    <name evidence="16" type="ORF">GSONMT00071656001</name>
</gene>
<keyword evidence="5" id="KW-0479">Metal-binding</keyword>
<evidence type="ECO:0000256" key="6">
    <source>
        <dbReference type="ARBA" id="ARBA00022729"/>
    </source>
</evidence>
<dbReference type="FunFam" id="2.60.40.10:FF:000358">
    <property type="entry name" value="Prolactin receptor"/>
    <property type="match status" value="1"/>
</dbReference>
<name>A0A060WJ61_ONCMY</name>
<keyword evidence="7" id="KW-0677">Repeat</keyword>
<reference evidence="16" key="2">
    <citation type="submission" date="2014-03" db="EMBL/GenBank/DDBJ databases">
        <authorList>
            <person name="Genoscope - CEA"/>
        </authorList>
    </citation>
    <scope>NUCLEOTIDE SEQUENCE</scope>
</reference>
<keyword evidence="6" id="KW-0732">Signal</keyword>
<evidence type="ECO:0000256" key="8">
    <source>
        <dbReference type="ARBA" id="ARBA00022833"/>
    </source>
</evidence>
<dbReference type="STRING" id="8022.A0A060WJ61"/>
<dbReference type="PANTHER" id="PTHR23037">
    <property type="entry name" value="CYTOKINE RECEPTOR"/>
    <property type="match status" value="1"/>
</dbReference>
<organism evidence="16 17">
    <name type="scientific">Oncorhynchus mykiss</name>
    <name type="common">Rainbow trout</name>
    <name type="synonym">Salmo gairdneri</name>
    <dbReference type="NCBI Taxonomy" id="8022"/>
    <lineage>
        <taxon>Eukaryota</taxon>
        <taxon>Metazoa</taxon>
        <taxon>Chordata</taxon>
        <taxon>Craniata</taxon>
        <taxon>Vertebrata</taxon>
        <taxon>Euteleostomi</taxon>
        <taxon>Actinopterygii</taxon>
        <taxon>Neopterygii</taxon>
        <taxon>Teleostei</taxon>
        <taxon>Protacanthopterygii</taxon>
        <taxon>Salmoniformes</taxon>
        <taxon>Salmonidae</taxon>
        <taxon>Salmoninae</taxon>
        <taxon>Oncorhynchus</taxon>
    </lineage>
</organism>
<dbReference type="PANTHER" id="PTHR23037:SF46">
    <property type="entry name" value="INTERLEUKIN 5 RECEPTOR SUBUNIT ALPHA"/>
    <property type="match status" value="1"/>
</dbReference>
<keyword evidence="10 14" id="KW-0472">Membrane</keyword>
<dbReference type="InterPro" id="IPR003961">
    <property type="entry name" value="FN3_dom"/>
</dbReference>
<keyword evidence="9 14" id="KW-1133">Transmembrane helix</keyword>
<protein>
    <recommendedName>
        <fullName evidence="3">Prolactin receptor</fullName>
    </recommendedName>
</protein>
<reference evidence="16" key="1">
    <citation type="journal article" date="2014" name="Nat. Commun.">
        <title>The rainbow trout genome provides novel insights into evolution after whole-genome duplication in vertebrates.</title>
        <authorList>
            <person name="Berthelot C."/>
            <person name="Brunet F."/>
            <person name="Chalopin D."/>
            <person name="Juanchich A."/>
            <person name="Bernard M."/>
            <person name="Noel B."/>
            <person name="Bento P."/>
            <person name="Da Silva C."/>
            <person name="Labadie K."/>
            <person name="Alberti A."/>
            <person name="Aury J.M."/>
            <person name="Louis A."/>
            <person name="Dehais P."/>
            <person name="Bardou P."/>
            <person name="Montfort J."/>
            <person name="Klopp C."/>
            <person name="Cabau C."/>
            <person name="Gaspin C."/>
            <person name="Thorgaard G.H."/>
            <person name="Boussaha M."/>
            <person name="Quillet E."/>
            <person name="Guyomard R."/>
            <person name="Galiana D."/>
            <person name="Bobe J."/>
            <person name="Volff J.N."/>
            <person name="Genet C."/>
            <person name="Wincker P."/>
            <person name="Jaillon O."/>
            <person name="Roest Crollius H."/>
            <person name="Guiguen Y."/>
        </authorList>
    </citation>
    <scope>NUCLEOTIDE SEQUENCE [LARGE SCALE GENOMIC DNA]</scope>
</reference>
<comment type="subcellular location">
    <subcellularLocation>
        <location evidence="1">Membrane</location>
        <topology evidence="1">Single-pass type I membrane protein</topology>
    </subcellularLocation>
</comment>
<evidence type="ECO:0000256" key="14">
    <source>
        <dbReference type="SAM" id="Phobius"/>
    </source>
</evidence>